<dbReference type="EMBL" id="UGQL01000001">
    <property type="protein sequence ID" value="STZ26905.1"/>
    <property type="molecule type" value="Genomic_DNA"/>
</dbReference>
<dbReference type="InterPro" id="IPR029063">
    <property type="entry name" value="SAM-dependent_MTases_sf"/>
</dbReference>
<dbReference type="InterPro" id="IPR051537">
    <property type="entry name" value="DNA_Adenine_Mtase"/>
</dbReference>
<evidence type="ECO:0000256" key="1">
    <source>
        <dbReference type="ARBA" id="ARBA00006594"/>
    </source>
</evidence>
<evidence type="ECO:0000256" key="3">
    <source>
        <dbReference type="ARBA" id="ARBA00022603"/>
    </source>
</evidence>
<dbReference type="GO" id="GO:0008170">
    <property type="term" value="F:N-methyltransferase activity"/>
    <property type="evidence" value="ECO:0007669"/>
    <property type="project" value="InterPro"/>
</dbReference>
<dbReference type="GO" id="GO:0009007">
    <property type="term" value="F:site-specific DNA-methyltransferase (adenine-specific) activity"/>
    <property type="evidence" value="ECO:0007669"/>
    <property type="project" value="UniProtKB-EC"/>
</dbReference>
<evidence type="ECO:0000256" key="6">
    <source>
        <dbReference type="ARBA" id="ARBA00022747"/>
    </source>
</evidence>
<reference evidence="10 11" key="1">
    <citation type="submission" date="2018-06" db="EMBL/GenBank/DDBJ databases">
        <authorList>
            <consortium name="Pathogen Informatics"/>
            <person name="Doyle S."/>
        </authorList>
    </citation>
    <scope>NUCLEOTIDE SEQUENCE [LARGE SCALE GENOMIC DNA]</scope>
    <source>
        <strain evidence="10 11">NCTC11179</strain>
    </source>
</reference>
<evidence type="ECO:0000256" key="4">
    <source>
        <dbReference type="ARBA" id="ARBA00022679"/>
    </source>
</evidence>
<dbReference type="Pfam" id="PF02384">
    <property type="entry name" value="N6_Mtase"/>
    <property type="match status" value="1"/>
</dbReference>
<proteinExistence type="inferred from homology"/>
<comment type="similarity">
    <text evidence="1">Belongs to the N(4)/N(6)-methyltransferase family.</text>
</comment>
<organism evidence="10 11">
    <name type="scientific">Myroides odoratus</name>
    <name type="common">Flavobacterium odoratum</name>
    <dbReference type="NCBI Taxonomy" id="256"/>
    <lineage>
        <taxon>Bacteria</taxon>
        <taxon>Pseudomonadati</taxon>
        <taxon>Bacteroidota</taxon>
        <taxon>Flavobacteriia</taxon>
        <taxon>Flavobacteriales</taxon>
        <taxon>Flavobacteriaceae</taxon>
        <taxon>Myroides</taxon>
    </lineage>
</organism>
<dbReference type="SUPFAM" id="SSF116734">
    <property type="entry name" value="DNA methylase specificity domain"/>
    <property type="match status" value="1"/>
</dbReference>
<dbReference type="PANTHER" id="PTHR42933:SF3">
    <property type="entry name" value="TYPE I RESTRICTION ENZYME MJAVIII METHYLASE SUBUNIT"/>
    <property type="match status" value="1"/>
</dbReference>
<dbReference type="InterPro" id="IPR036890">
    <property type="entry name" value="HATPase_C_sf"/>
</dbReference>
<evidence type="ECO:0000256" key="2">
    <source>
        <dbReference type="ARBA" id="ARBA00011900"/>
    </source>
</evidence>
<dbReference type="SUPFAM" id="SSF53335">
    <property type="entry name" value="S-adenosyl-L-methionine-dependent methyltransferases"/>
    <property type="match status" value="1"/>
</dbReference>
<dbReference type="InterPro" id="IPR044946">
    <property type="entry name" value="Restrct_endonuc_typeI_TRD_sf"/>
</dbReference>
<dbReference type="EC" id="2.1.1.72" evidence="2"/>
<dbReference type="Proteomes" id="UP000255024">
    <property type="component" value="Unassembled WGS sequence"/>
</dbReference>
<sequence length="821" mass="94608">MTENINNDNINIIKNLFNKLKHTLLTSNQYHLVLYLLTLDNKDFISLSSLRDCSDIKKELINQLAKSDLDVNVSTSMTKSLERLVNDLDDQNLIPLIEILNETQFKIESNSFGEVFDSILYRLIETQGRSTGDFVQPAEVTKFMLEIVDAGSSKKIFNPFSGVASFGISYNDHYFGQELNENAWCLGVLRLIAYNKNYSNYFLEDSIYNWPKDDQKFDLIISNPPLSARLDSKYNLPFYTLEHFLIEKSLQNLTQEGKLITTIAPGFLSRGSHRKTIEHLINLDLIDTIISFPSGLLLHTSIPFYAIIISKTKTYKNQIRIINSSTFVTKQNVRTILKTEELLETLSSNKQDSQIVRYISNQEVIDNNYNLQIGRYFIDNDIENPIKLDQLLTNVDLRRDRNFEKYYKITTRDLSDDIVSLDIDIDKLEVASNSDDFRVNNILNQDALIISSINGIRFGFFNYNGTPLGLPRDFYAVTFDTNKLNRNYLISQLLSESVKNQYHNLTLGTVLNRISRDDFFNITISLPSLQSQQSIYLEKISEYISETKGLSDLIKQHQISTTQDENSLLKHEIAGALKNARESLKFVMHIIEDKIKIINPSILELTANERLKRTFLEYLQNTQNDLDRINLSVNKMGKKMDFGQVVKKEIDLLIFLSNYIESIKVSANEKFVILKEFNYITLKENDVKNIIFDGDENLISNMLDNIINNAENHAFDSNQYADHKIKINLSYNFEQSNIQIIFFNTGHPLSQNLSHNQLIRKGDSFGKNKGTGIGLWYINEVLQIHNASFNIINETESEEFDGEFVTSIRITLPVNYTFYDI</sequence>
<keyword evidence="5" id="KW-0949">S-adenosyl-L-methionine</keyword>
<dbReference type="GO" id="GO:0032259">
    <property type="term" value="P:methylation"/>
    <property type="evidence" value="ECO:0007669"/>
    <property type="project" value="UniProtKB-KW"/>
</dbReference>
<evidence type="ECO:0000256" key="7">
    <source>
        <dbReference type="ARBA" id="ARBA00023125"/>
    </source>
</evidence>
<keyword evidence="11" id="KW-1185">Reference proteome</keyword>
<dbReference type="AlphaFoldDB" id="A0A378RIW8"/>
<dbReference type="Gene3D" id="3.30.565.10">
    <property type="entry name" value="Histidine kinase-like ATPase, C-terminal domain"/>
    <property type="match status" value="1"/>
</dbReference>
<dbReference type="GO" id="GO:0009307">
    <property type="term" value="P:DNA restriction-modification system"/>
    <property type="evidence" value="ECO:0007669"/>
    <property type="project" value="UniProtKB-KW"/>
</dbReference>
<evidence type="ECO:0000256" key="8">
    <source>
        <dbReference type="ARBA" id="ARBA00047942"/>
    </source>
</evidence>
<dbReference type="InterPro" id="IPR003356">
    <property type="entry name" value="DNA_methylase_A-5"/>
</dbReference>
<dbReference type="GO" id="GO:0003677">
    <property type="term" value="F:DNA binding"/>
    <property type="evidence" value="ECO:0007669"/>
    <property type="project" value="UniProtKB-KW"/>
</dbReference>
<keyword evidence="6" id="KW-0680">Restriction system</keyword>
<protein>
    <recommendedName>
        <fullName evidence="2">site-specific DNA-methyltransferase (adenine-specific)</fullName>
        <ecNumber evidence="2">2.1.1.72</ecNumber>
    </recommendedName>
</protein>
<dbReference type="SMART" id="SM00387">
    <property type="entry name" value="HATPase_c"/>
    <property type="match status" value="1"/>
</dbReference>
<dbReference type="Gene3D" id="3.90.220.20">
    <property type="entry name" value="DNA methylase specificity domains"/>
    <property type="match status" value="1"/>
</dbReference>
<dbReference type="PRINTS" id="PR00507">
    <property type="entry name" value="N12N6MTFRASE"/>
</dbReference>
<dbReference type="InterPro" id="IPR003594">
    <property type="entry name" value="HATPase_dom"/>
</dbReference>
<dbReference type="PANTHER" id="PTHR42933">
    <property type="entry name" value="SLR6095 PROTEIN"/>
    <property type="match status" value="1"/>
</dbReference>
<gene>
    <name evidence="10" type="ORF">NCTC11179_00432</name>
</gene>
<evidence type="ECO:0000313" key="10">
    <source>
        <dbReference type="EMBL" id="STZ26905.1"/>
    </source>
</evidence>
<keyword evidence="4 10" id="KW-0808">Transferase</keyword>
<comment type="catalytic activity">
    <reaction evidence="8">
        <text>a 2'-deoxyadenosine in DNA + S-adenosyl-L-methionine = an N(6)-methyl-2'-deoxyadenosine in DNA + S-adenosyl-L-homocysteine + H(+)</text>
        <dbReference type="Rhea" id="RHEA:15197"/>
        <dbReference type="Rhea" id="RHEA-COMP:12418"/>
        <dbReference type="Rhea" id="RHEA-COMP:12419"/>
        <dbReference type="ChEBI" id="CHEBI:15378"/>
        <dbReference type="ChEBI" id="CHEBI:57856"/>
        <dbReference type="ChEBI" id="CHEBI:59789"/>
        <dbReference type="ChEBI" id="CHEBI:90615"/>
        <dbReference type="ChEBI" id="CHEBI:90616"/>
        <dbReference type="EC" id="2.1.1.72"/>
    </reaction>
</comment>
<feature type="domain" description="Histidine kinase/HSP90-like ATPase" evidence="9">
    <location>
        <begin position="694"/>
        <end position="816"/>
    </location>
</feature>
<keyword evidence="7" id="KW-0238">DNA-binding</keyword>
<evidence type="ECO:0000313" key="11">
    <source>
        <dbReference type="Proteomes" id="UP000255024"/>
    </source>
</evidence>
<keyword evidence="3 10" id="KW-0489">Methyltransferase</keyword>
<dbReference type="Gene3D" id="3.40.50.150">
    <property type="entry name" value="Vaccinia Virus protein VP39"/>
    <property type="match status" value="1"/>
</dbReference>
<evidence type="ECO:0000259" key="9">
    <source>
        <dbReference type="SMART" id="SM00387"/>
    </source>
</evidence>
<dbReference type="RefSeq" id="WP_115089947.1">
    <property type="nucleotide sequence ID" value="NZ_CP068107.1"/>
</dbReference>
<evidence type="ECO:0000256" key="5">
    <source>
        <dbReference type="ARBA" id="ARBA00022691"/>
    </source>
</evidence>
<name>A0A378RIW8_MYROD</name>
<accession>A0A378RIW8</accession>
<dbReference type="SUPFAM" id="SSF55874">
    <property type="entry name" value="ATPase domain of HSP90 chaperone/DNA topoisomerase II/histidine kinase"/>
    <property type="match status" value="1"/>
</dbReference>